<dbReference type="OrthoDB" id="361532at2759"/>
<organism evidence="2 3">
    <name type="scientific">Plasmodium yoelii 17X</name>
    <dbReference type="NCBI Taxonomy" id="1323249"/>
    <lineage>
        <taxon>Eukaryota</taxon>
        <taxon>Sar</taxon>
        <taxon>Alveolata</taxon>
        <taxon>Apicomplexa</taxon>
        <taxon>Aconoidasida</taxon>
        <taxon>Haemosporida</taxon>
        <taxon>Plasmodiidae</taxon>
        <taxon>Plasmodium</taxon>
        <taxon>Plasmodium (Vinckeia)</taxon>
    </lineage>
</organism>
<dbReference type="Proteomes" id="UP000018538">
    <property type="component" value="Unassembled WGS sequence"/>
</dbReference>
<proteinExistence type="predicted"/>
<dbReference type="EMBL" id="KI635767">
    <property type="protein sequence ID" value="ETB59176.1"/>
    <property type="molecule type" value="Genomic_DNA"/>
</dbReference>
<keyword evidence="1" id="KW-0812">Transmembrane</keyword>
<feature type="transmembrane region" description="Helical" evidence="1">
    <location>
        <begin position="51"/>
        <end position="71"/>
    </location>
</feature>
<evidence type="ECO:0000313" key="3">
    <source>
        <dbReference type="Proteomes" id="UP000018538"/>
    </source>
</evidence>
<dbReference type="AlphaFoldDB" id="V7PI11"/>
<keyword evidence="1" id="KW-1133">Transmembrane helix</keyword>
<gene>
    <name evidence="2" type="ORF">YYC_03428</name>
</gene>
<accession>V7PI11</accession>
<keyword evidence="1" id="KW-0472">Membrane</keyword>
<keyword evidence="3" id="KW-1185">Reference proteome</keyword>
<name>V7PI11_PLAYE</name>
<protein>
    <recommendedName>
        <fullName evidence="4">Transmembrane protein</fullName>
    </recommendedName>
</protein>
<reference evidence="2 3" key="1">
    <citation type="submission" date="2013-11" db="EMBL/GenBank/DDBJ databases">
        <title>The Genome Sequence of Plasmodium yoelii 17X.</title>
        <authorList>
            <consortium name="The Broad Institute Genomics Platform"/>
            <consortium name="The Broad Institute Genome Sequencing Center for Infectious Disease"/>
            <person name="Neafsey D."/>
            <person name="Adams J."/>
            <person name="Walker B."/>
            <person name="Young S.K."/>
            <person name="Zeng Q."/>
            <person name="Gargeya S."/>
            <person name="Fitzgerald M."/>
            <person name="Haas B."/>
            <person name="Abouelleil A."/>
            <person name="Alvarado L."/>
            <person name="Chapman S.B."/>
            <person name="Gainer-Dewar J."/>
            <person name="Goldberg J."/>
            <person name="Griggs A."/>
            <person name="Gujja S."/>
            <person name="Hansen M."/>
            <person name="Howarth C."/>
            <person name="Imamovic A."/>
            <person name="Ireland A."/>
            <person name="Larimer J."/>
            <person name="McCowan C."/>
            <person name="Murphy C."/>
            <person name="Pearson M."/>
            <person name="Poon T.W."/>
            <person name="Priest M."/>
            <person name="Roberts A."/>
            <person name="Saif S."/>
            <person name="Shea T."/>
            <person name="Sykes S."/>
            <person name="Wortman J."/>
            <person name="Nusbaum C."/>
            <person name="Birren B."/>
        </authorList>
    </citation>
    <scope>NUCLEOTIDE SEQUENCE [LARGE SCALE GENOMIC DNA]</scope>
    <source>
        <strain evidence="2 3">17X</strain>
    </source>
</reference>
<evidence type="ECO:0008006" key="4">
    <source>
        <dbReference type="Google" id="ProtNLM"/>
    </source>
</evidence>
<sequence>MSSRLIDKIRNMEVPEDGNNSINVMLGVINIFFFGFGMIAIGIINKDPDDLIIGILQLLVPLVGWIWAILWDISLKGRTSKYTNIWKSYVNLFRKINKSHLVYSRITMNDY</sequence>
<evidence type="ECO:0000256" key="1">
    <source>
        <dbReference type="SAM" id="Phobius"/>
    </source>
</evidence>
<evidence type="ECO:0000313" key="2">
    <source>
        <dbReference type="EMBL" id="ETB59176.1"/>
    </source>
</evidence>
<feature type="transmembrane region" description="Helical" evidence="1">
    <location>
        <begin position="21"/>
        <end position="45"/>
    </location>
</feature>